<accession>A0AAV7XU59</accession>
<dbReference type="EMBL" id="JAPTSV010000003">
    <property type="protein sequence ID" value="KAJ1529957.1"/>
    <property type="molecule type" value="Genomic_DNA"/>
</dbReference>
<name>A0AAV7XU59_9NEOP</name>
<dbReference type="Proteomes" id="UP001075354">
    <property type="component" value="Chromosome 3"/>
</dbReference>
<sequence>MTKTTEPVREGYLRVRELKEYLVSNSYPFKVFLQEDGTNIVSKFQYDVKSDIIVGPVLPLMANGMPQVDAFPASSAAMIAHHFASVEPAGTAYIMMAQPMSQTAAPFCLLVYGTNNKFTSESVSFRWDFVKKELLKEGIEVIGFSSDGAGQLLRAMQCRLFSSASKEASECPYYFCDEQIREVVFQDTIHLANKLKTRILNESIVLPIGEFLVSSSHLKIMVEIVCKETHGMTKYDLQKKDKMNFNASQKMCSERSCSSLEKVPGSQGTRAYLDAMRNIINSFLDPSLTVLERVYFTWYSTFFMRLWRAWLLSHPKYTLHNNFITSNAYLCLEVNAHSLVKLIRYLRDNLFDHLSIPRHLSSQVCERFFCLLRSMSSTESTVVNFTLLELLQKIKRVDLLYINQKLSAAGYSMPKERRRTVKYGSISTEEMPSDESIFSTSKKALEDAQIVMSTLGVETKNIDLIRHRPFACHLPLEELINENDVEVDHAISAAPTEDDIPLDLLAAFPGAIPVGFNLVGSDSSVTSSKVDSRFVSFKDSAQKIVTMRKSTFCWLLTHEGSTVSSERLERVKTDVLKSVGKKRLSHKKGDQRHDNIAVGDWCAFKTKRILFGQILEFSYLSGKNKIYSLNTAPVQPPEKGARGLGCLATWWREDNGKLIMVKTTHHAFVAVENYLLTITPPRSEDGSFYLSPETLQAVRASI</sequence>
<organism evidence="1 2">
    <name type="scientific">Megalurothrips usitatus</name>
    <name type="common">bean blossom thrips</name>
    <dbReference type="NCBI Taxonomy" id="439358"/>
    <lineage>
        <taxon>Eukaryota</taxon>
        <taxon>Metazoa</taxon>
        <taxon>Ecdysozoa</taxon>
        <taxon>Arthropoda</taxon>
        <taxon>Hexapoda</taxon>
        <taxon>Insecta</taxon>
        <taxon>Pterygota</taxon>
        <taxon>Neoptera</taxon>
        <taxon>Paraneoptera</taxon>
        <taxon>Thysanoptera</taxon>
        <taxon>Terebrantia</taxon>
        <taxon>Thripoidea</taxon>
        <taxon>Thripidae</taxon>
        <taxon>Megalurothrips</taxon>
    </lineage>
</organism>
<protein>
    <submittedName>
        <fullName evidence="1">Uncharacterized protein</fullName>
    </submittedName>
</protein>
<comment type="caution">
    <text evidence="1">The sequence shown here is derived from an EMBL/GenBank/DDBJ whole genome shotgun (WGS) entry which is preliminary data.</text>
</comment>
<dbReference type="AlphaFoldDB" id="A0AAV7XU59"/>
<gene>
    <name evidence="1" type="ORF">ONE63_006685</name>
</gene>
<dbReference type="PANTHER" id="PTHR33173:SF2">
    <property type="entry name" value="MYND-TYPE DOMAIN-CONTAINING PROTEIN"/>
    <property type="match status" value="1"/>
</dbReference>
<reference evidence="1" key="1">
    <citation type="submission" date="2022-12" db="EMBL/GenBank/DDBJ databases">
        <title>Chromosome-level genome assembly of the bean flower thrips Megalurothrips usitatus.</title>
        <authorList>
            <person name="Ma L."/>
            <person name="Liu Q."/>
            <person name="Li H."/>
            <person name="Cai W."/>
        </authorList>
    </citation>
    <scope>NUCLEOTIDE SEQUENCE</scope>
    <source>
        <strain evidence="1">Cailab_2022a</strain>
    </source>
</reference>
<evidence type="ECO:0000313" key="2">
    <source>
        <dbReference type="Proteomes" id="UP001075354"/>
    </source>
</evidence>
<keyword evidence="2" id="KW-1185">Reference proteome</keyword>
<dbReference type="PANTHER" id="PTHR33173">
    <property type="match status" value="1"/>
</dbReference>
<proteinExistence type="predicted"/>
<evidence type="ECO:0000313" key="1">
    <source>
        <dbReference type="EMBL" id="KAJ1529957.1"/>
    </source>
</evidence>